<feature type="coiled-coil region" evidence="1">
    <location>
        <begin position="173"/>
        <end position="240"/>
    </location>
</feature>
<reference evidence="3" key="1">
    <citation type="journal article" date="2023" name="Mol. Phylogenet. Evol.">
        <title>Genome-scale phylogeny and comparative genomics of the fungal order Sordariales.</title>
        <authorList>
            <person name="Hensen N."/>
            <person name="Bonometti L."/>
            <person name="Westerberg I."/>
            <person name="Brannstrom I.O."/>
            <person name="Guillou S."/>
            <person name="Cros-Aarteil S."/>
            <person name="Calhoun S."/>
            <person name="Haridas S."/>
            <person name="Kuo A."/>
            <person name="Mondo S."/>
            <person name="Pangilinan J."/>
            <person name="Riley R."/>
            <person name="LaButti K."/>
            <person name="Andreopoulos B."/>
            <person name="Lipzen A."/>
            <person name="Chen C."/>
            <person name="Yan M."/>
            <person name="Daum C."/>
            <person name="Ng V."/>
            <person name="Clum A."/>
            <person name="Steindorff A."/>
            <person name="Ohm R.A."/>
            <person name="Martin F."/>
            <person name="Silar P."/>
            <person name="Natvig D.O."/>
            <person name="Lalanne C."/>
            <person name="Gautier V."/>
            <person name="Ament-Velasquez S.L."/>
            <person name="Kruys A."/>
            <person name="Hutchinson M.I."/>
            <person name="Powell A.J."/>
            <person name="Barry K."/>
            <person name="Miller A.N."/>
            <person name="Grigoriev I.V."/>
            <person name="Debuchy R."/>
            <person name="Gladieux P."/>
            <person name="Hiltunen Thoren M."/>
            <person name="Johannesson H."/>
        </authorList>
    </citation>
    <scope>NUCLEOTIDE SEQUENCE</scope>
    <source>
        <strain evidence="3">CBS 333.67</strain>
    </source>
</reference>
<feature type="region of interest" description="Disordered" evidence="2">
    <location>
        <begin position="380"/>
        <end position="515"/>
    </location>
</feature>
<evidence type="ECO:0000313" key="4">
    <source>
        <dbReference type="Proteomes" id="UP001273166"/>
    </source>
</evidence>
<evidence type="ECO:0000256" key="2">
    <source>
        <dbReference type="SAM" id="MobiDB-lite"/>
    </source>
</evidence>
<dbReference type="AlphaFoldDB" id="A0AAJ0GQR6"/>
<evidence type="ECO:0000256" key="1">
    <source>
        <dbReference type="SAM" id="Coils"/>
    </source>
</evidence>
<protein>
    <submittedName>
        <fullName evidence="3">Uncharacterized protein</fullName>
    </submittedName>
</protein>
<feature type="compositionally biased region" description="Low complexity" evidence="2">
    <location>
        <begin position="93"/>
        <end position="105"/>
    </location>
</feature>
<feature type="compositionally biased region" description="Acidic residues" evidence="2">
    <location>
        <begin position="751"/>
        <end position="761"/>
    </location>
</feature>
<dbReference type="RefSeq" id="XP_062720141.1">
    <property type="nucleotide sequence ID" value="XM_062867051.1"/>
</dbReference>
<gene>
    <name evidence="3" type="ORF">B0T15DRAFT_494826</name>
</gene>
<dbReference type="Proteomes" id="UP001273166">
    <property type="component" value="Unassembled WGS sequence"/>
</dbReference>
<feature type="region of interest" description="Disordered" evidence="2">
    <location>
        <begin position="732"/>
        <end position="773"/>
    </location>
</feature>
<comment type="caution">
    <text evidence="3">The sequence shown here is derived from an EMBL/GenBank/DDBJ whole genome shotgun (WGS) entry which is preliminary data.</text>
</comment>
<accession>A0AAJ0GQR6</accession>
<dbReference type="PANTHER" id="PTHR35711">
    <property type="entry name" value="EXPRESSED PROTEIN"/>
    <property type="match status" value="1"/>
</dbReference>
<keyword evidence="4" id="KW-1185">Reference proteome</keyword>
<feature type="compositionally biased region" description="Polar residues" evidence="2">
    <location>
        <begin position="73"/>
        <end position="88"/>
    </location>
</feature>
<keyword evidence="1" id="KW-0175">Coiled coil</keyword>
<feature type="compositionally biased region" description="Acidic residues" evidence="2">
    <location>
        <begin position="131"/>
        <end position="161"/>
    </location>
</feature>
<feature type="compositionally biased region" description="Polar residues" evidence="2">
    <location>
        <begin position="404"/>
        <end position="421"/>
    </location>
</feature>
<feature type="region of interest" description="Disordered" evidence="2">
    <location>
        <begin position="598"/>
        <end position="617"/>
    </location>
</feature>
<reference evidence="3" key="2">
    <citation type="submission" date="2023-06" db="EMBL/GenBank/DDBJ databases">
        <authorList>
            <consortium name="Lawrence Berkeley National Laboratory"/>
            <person name="Mondo S.J."/>
            <person name="Hensen N."/>
            <person name="Bonometti L."/>
            <person name="Westerberg I."/>
            <person name="Brannstrom I.O."/>
            <person name="Guillou S."/>
            <person name="Cros-Aarteil S."/>
            <person name="Calhoun S."/>
            <person name="Haridas S."/>
            <person name="Kuo A."/>
            <person name="Pangilinan J."/>
            <person name="Riley R."/>
            <person name="Labutti K."/>
            <person name="Andreopoulos B."/>
            <person name="Lipzen A."/>
            <person name="Chen C."/>
            <person name="Yanf M."/>
            <person name="Daum C."/>
            <person name="Ng V."/>
            <person name="Clum A."/>
            <person name="Steindorff A."/>
            <person name="Ohm R."/>
            <person name="Martin F."/>
            <person name="Silar P."/>
            <person name="Natvig D."/>
            <person name="Lalanne C."/>
            <person name="Gautier V."/>
            <person name="Ament-Velasquez S.L."/>
            <person name="Kruys A."/>
            <person name="Hutchinson M.I."/>
            <person name="Powell A.J."/>
            <person name="Barry K."/>
            <person name="Miller A.N."/>
            <person name="Grigoriev I.V."/>
            <person name="Debuchy R."/>
            <person name="Gladieux P."/>
            <person name="Thoren M.H."/>
            <person name="Johannesson H."/>
        </authorList>
    </citation>
    <scope>NUCLEOTIDE SEQUENCE</scope>
    <source>
        <strain evidence="3">CBS 333.67</strain>
    </source>
</reference>
<evidence type="ECO:0000313" key="3">
    <source>
        <dbReference type="EMBL" id="KAK3304361.1"/>
    </source>
</evidence>
<organism evidence="3 4">
    <name type="scientific">Chaetomium strumarium</name>
    <dbReference type="NCBI Taxonomy" id="1170767"/>
    <lineage>
        <taxon>Eukaryota</taxon>
        <taxon>Fungi</taxon>
        <taxon>Dikarya</taxon>
        <taxon>Ascomycota</taxon>
        <taxon>Pezizomycotina</taxon>
        <taxon>Sordariomycetes</taxon>
        <taxon>Sordariomycetidae</taxon>
        <taxon>Sordariales</taxon>
        <taxon>Chaetomiaceae</taxon>
        <taxon>Chaetomium</taxon>
    </lineage>
</organism>
<feature type="compositionally biased region" description="Low complexity" evidence="2">
    <location>
        <begin position="497"/>
        <end position="511"/>
    </location>
</feature>
<feature type="compositionally biased region" description="Low complexity" evidence="2">
    <location>
        <begin position="480"/>
        <end position="489"/>
    </location>
</feature>
<dbReference type="EMBL" id="JAUDZG010000005">
    <property type="protein sequence ID" value="KAK3304361.1"/>
    <property type="molecule type" value="Genomic_DNA"/>
</dbReference>
<sequence length="794" mass="86944">MASRPLVLRLVFPSEPEAQSASQASDAVDSQSSRQDGPESSQHDGSNILQPSGSLPSEHNSSQPFGQDHTESKLSNAEESTAQSSVTSDEPPEAAQQSTEESASSYVAHRTSDETPDNTYTHNENEKEDWADGGDDEEEQEDDDDDENDNDDDGDDDDDDSSGLFQPTRTVWLSETEKMRVALKRLLRTAEKRGFGRSPFLPTTAAEYVGLRADMVDAKAARLRAKIEERERELHAQEHAQWKTVLVVGAGGQIETKLVPVYYSAPEQGRPDSPGALAQPCWHPVPYFPHPAPVYVFPATPWPYSPSLSMPSFPTSTLNPAAAAWSQPSCFAAQGADAPDQVPRGFTLGPSLLPAQPRRISSIPLLRRLASHATLRRGIVQEQAEGTDTDRNFQWFCDDDESSDAGSFTPSDYQPGNQSANRECRGEDTSDDLQSDDYLADNEHNAFPTDNEDRPAWSDSSFTPTLYRTKPNKKGKDDGGSSNNSSSSDRASPPEGNLNNKNANDNHNPAVLIPPPARRLPLATLPLSYSDGLSPVLARPNPFNPSAALSPECDWPSYAEYTSEGDARVRQRTPKVKVTITVTSPGRTTTTAELAQGPVCPRRQPRGGGGGGGHCHQPRNSLHDGETLLGRFLPVPRLRAAIDPRLGLAPDEVASYVAREGSGGRIPWEVRAMVPDRWDFHRERRVSDAWDRGYAGARAWGGSPFWDMVEEEHGGELAGLRIVRELLGDDTYTYHDDEDGEGQGPGRAWWGEEEEEEEEQDSSGAGSCEERVEEVVGELLEEVQEVLRQYGGAY</sequence>
<name>A0AAJ0GQR6_9PEZI</name>
<feature type="compositionally biased region" description="Acidic residues" evidence="2">
    <location>
        <begin position="429"/>
        <end position="440"/>
    </location>
</feature>
<feature type="region of interest" description="Disordered" evidence="2">
    <location>
        <begin position="1"/>
        <end position="170"/>
    </location>
</feature>
<feature type="compositionally biased region" description="Polar residues" evidence="2">
    <location>
        <begin position="38"/>
        <end position="65"/>
    </location>
</feature>
<dbReference type="PANTHER" id="PTHR35711:SF1">
    <property type="entry name" value="ECTODERMAL, ISOFORM F"/>
    <property type="match status" value="1"/>
</dbReference>
<feature type="compositionally biased region" description="Low complexity" evidence="2">
    <location>
        <begin position="18"/>
        <end position="35"/>
    </location>
</feature>
<dbReference type="GeneID" id="87885880"/>
<proteinExistence type="predicted"/>